<dbReference type="SUPFAM" id="SSF47413">
    <property type="entry name" value="lambda repressor-like DNA-binding domains"/>
    <property type="match status" value="1"/>
</dbReference>
<dbReference type="RefSeq" id="WP_025489941.1">
    <property type="nucleotide sequence ID" value="NZ_QVLU01000076.1"/>
</dbReference>
<organism evidence="2 3">
    <name type="scientific">Eisenbergiella massiliensis</name>
    <dbReference type="NCBI Taxonomy" id="1720294"/>
    <lineage>
        <taxon>Bacteria</taxon>
        <taxon>Bacillati</taxon>
        <taxon>Bacillota</taxon>
        <taxon>Clostridia</taxon>
        <taxon>Lachnospirales</taxon>
        <taxon>Lachnospiraceae</taxon>
        <taxon>Eisenbergiella</taxon>
    </lineage>
</organism>
<feature type="domain" description="HTH cro/C1-type" evidence="1">
    <location>
        <begin position="6"/>
        <end position="61"/>
    </location>
</feature>
<dbReference type="GO" id="GO:0003677">
    <property type="term" value="F:DNA binding"/>
    <property type="evidence" value="ECO:0007669"/>
    <property type="project" value="InterPro"/>
</dbReference>
<dbReference type="PROSITE" id="PS50943">
    <property type="entry name" value="HTH_CROC1"/>
    <property type="match status" value="1"/>
</dbReference>
<comment type="caution">
    <text evidence="2">The sequence shown here is derived from an EMBL/GenBank/DDBJ whole genome shotgun (WGS) entry which is preliminary data.</text>
</comment>
<dbReference type="Gene3D" id="1.10.260.40">
    <property type="entry name" value="lambda repressor-like DNA-binding domains"/>
    <property type="match status" value="1"/>
</dbReference>
<evidence type="ECO:0000313" key="3">
    <source>
        <dbReference type="Proteomes" id="UP000261166"/>
    </source>
</evidence>
<dbReference type="Proteomes" id="UP000261166">
    <property type="component" value="Unassembled WGS sequence"/>
</dbReference>
<reference evidence="2 3" key="1">
    <citation type="submission" date="2018-08" db="EMBL/GenBank/DDBJ databases">
        <title>A genome reference for cultivated species of the human gut microbiota.</title>
        <authorList>
            <person name="Zou Y."/>
            <person name="Xue W."/>
            <person name="Luo G."/>
        </authorList>
    </citation>
    <scope>NUCLEOTIDE SEQUENCE [LARGE SCALE GENOMIC DNA]</scope>
    <source>
        <strain evidence="2 3">AF26-4BH</strain>
    </source>
</reference>
<dbReference type="InterPro" id="IPR001387">
    <property type="entry name" value="Cro/C1-type_HTH"/>
</dbReference>
<accession>A0A3E3I134</accession>
<evidence type="ECO:0000313" key="2">
    <source>
        <dbReference type="EMBL" id="RGE58106.1"/>
    </source>
</evidence>
<proteinExistence type="predicted"/>
<dbReference type="CDD" id="cd00093">
    <property type="entry name" value="HTH_XRE"/>
    <property type="match status" value="1"/>
</dbReference>
<dbReference type="InterPro" id="IPR010982">
    <property type="entry name" value="Lambda_DNA-bd_dom_sf"/>
</dbReference>
<dbReference type="OrthoDB" id="9804186at2"/>
<protein>
    <submittedName>
        <fullName evidence="2">XRE family transcriptional regulator</fullName>
    </submittedName>
</protein>
<dbReference type="SMART" id="SM00530">
    <property type="entry name" value="HTH_XRE"/>
    <property type="match status" value="1"/>
</dbReference>
<dbReference type="AlphaFoldDB" id="A0A3E3I134"/>
<sequence length="87" mass="10187">MIRIHLSKLLGERRWTQAYLAQITGIRPTTISDIYNEVVERLNVEHLDRICEALECDITDLIEYVPNKEKKTGANLIIEEHGNRKRK</sequence>
<evidence type="ECO:0000259" key="1">
    <source>
        <dbReference type="PROSITE" id="PS50943"/>
    </source>
</evidence>
<name>A0A3E3I134_9FIRM</name>
<gene>
    <name evidence="2" type="ORF">DWY69_31365</name>
</gene>
<dbReference type="EMBL" id="QVLU01000076">
    <property type="protein sequence ID" value="RGE58106.1"/>
    <property type="molecule type" value="Genomic_DNA"/>
</dbReference>
<dbReference type="Pfam" id="PF13443">
    <property type="entry name" value="HTH_26"/>
    <property type="match status" value="1"/>
</dbReference>